<evidence type="ECO:0000313" key="2">
    <source>
        <dbReference type="EMBL" id="KFB45242.1"/>
    </source>
</evidence>
<sequence length="181" mass="20591">MHLLPRSSPCKHPATRRRRFSSSASNGIYNNNYNNNDVNNNFYLSPIVNPSLKRCKVPAFVYSMDPAVAAESTTTSQLAVHVFEGLDVKLQFVCAQARCEEPSVISEMYIIPRTVPVSCVTTAYPSYDATTGRKQMTYRTTVKLRRKYFTAAQQTINEEQQEVDREPPHYVSHACWIVSEF</sequence>
<dbReference type="OrthoDB" id="7739011at2759"/>
<dbReference type="Proteomes" id="UP000030765">
    <property type="component" value="Unassembled WGS sequence"/>
</dbReference>
<evidence type="ECO:0000256" key="1">
    <source>
        <dbReference type="SAM" id="MobiDB-lite"/>
    </source>
</evidence>
<dbReference type="VEuPathDB" id="VectorBase:ASIC013079"/>
<proteinExistence type="predicted"/>
<organism evidence="2">
    <name type="scientific">Anopheles sinensis</name>
    <name type="common">Mosquito</name>
    <dbReference type="NCBI Taxonomy" id="74873"/>
    <lineage>
        <taxon>Eukaryota</taxon>
        <taxon>Metazoa</taxon>
        <taxon>Ecdysozoa</taxon>
        <taxon>Arthropoda</taxon>
        <taxon>Hexapoda</taxon>
        <taxon>Insecta</taxon>
        <taxon>Pterygota</taxon>
        <taxon>Neoptera</taxon>
        <taxon>Endopterygota</taxon>
        <taxon>Diptera</taxon>
        <taxon>Nematocera</taxon>
        <taxon>Culicoidea</taxon>
        <taxon>Culicidae</taxon>
        <taxon>Anophelinae</taxon>
        <taxon>Anopheles</taxon>
    </lineage>
</organism>
<evidence type="ECO:0000313" key="4">
    <source>
        <dbReference type="Proteomes" id="UP000030765"/>
    </source>
</evidence>
<protein>
    <submittedName>
        <fullName evidence="2 3">Uncharacterized protein</fullName>
    </submittedName>
</protein>
<gene>
    <name evidence="2" type="ORF">ZHAS_00013079</name>
</gene>
<dbReference type="EMBL" id="ATLV01020383">
    <property type="status" value="NOT_ANNOTATED_CDS"/>
    <property type="molecule type" value="Genomic_DNA"/>
</dbReference>
<dbReference type="EMBL" id="KE525299">
    <property type="protein sequence ID" value="KFB45242.1"/>
    <property type="molecule type" value="Genomic_DNA"/>
</dbReference>
<keyword evidence="4" id="KW-1185">Reference proteome</keyword>
<accession>A0A084W4U8</accession>
<feature type="region of interest" description="Disordered" evidence="1">
    <location>
        <begin position="1"/>
        <end position="21"/>
    </location>
</feature>
<name>A0A084W4U8_ANOSI</name>
<dbReference type="EnsemblMetazoa" id="ASIC013079-RA">
    <property type="protein sequence ID" value="ASIC013079-PA"/>
    <property type="gene ID" value="ASIC013079"/>
</dbReference>
<dbReference type="AlphaFoldDB" id="A0A084W4U8"/>
<reference evidence="2 4" key="1">
    <citation type="journal article" date="2014" name="BMC Genomics">
        <title>Genome sequence of Anopheles sinensis provides insight into genetics basis of mosquito competence for malaria parasites.</title>
        <authorList>
            <person name="Zhou D."/>
            <person name="Zhang D."/>
            <person name="Ding G."/>
            <person name="Shi L."/>
            <person name="Hou Q."/>
            <person name="Ye Y."/>
            <person name="Xu Y."/>
            <person name="Zhou H."/>
            <person name="Xiong C."/>
            <person name="Li S."/>
            <person name="Yu J."/>
            <person name="Hong S."/>
            <person name="Yu X."/>
            <person name="Zou P."/>
            <person name="Chen C."/>
            <person name="Chang X."/>
            <person name="Wang W."/>
            <person name="Lv Y."/>
            <person name="Sun Y."/>
            <person name="Ma L."/>
            <person name="Shen B."/>
            <person name="Zhu C."/>
        </authorList>
    </citation>
    <scope>NUCLEOTIDE SEQUENCE [LARGE SCALE GENOMIC DNA]</scope>
</reference>
<evidence type="ECO:0000313" key="3">
    <source>
        <dbReference type="EnsemblMetazoa" id="ASIC013079-PA"/>
    </source>
</evidence>
<reference evidence="3" key="2">
    <citation type="submission" date="2020-05" db="UniProtKB">
        <authorList>
            <consortium name="EnsemblMetazoa"/>
        </authorList>
    </citation>
    <scope>IDENTIFICATION</scope>
</reference>